<dbReference type="RefSeq" id="WP_221859202.1">
    <property type="nucleotide sequence ID" value="NZ_BAAAYV010000009.1"/>
</dbReference>
<evidence type="ECO:0000313" key="2">
    <source>
        <dbReference type="Proteomes" id="UP001410795"/>
    </source>
</evidence>
<dbReference type="InterPro" id="IPR008551">
    <property type="entry name" value="TANGO2"/>
</dbReference>
<sequence>MCTVVVRVPPPPADADAGVEPVRLLAVRDEDPQRPWNPLGEWWPDRPGLIGVQDRLAGGAWLAAEGPRLAVLLNRAGHPAGVGPEELESRGGIVLASVGGQSPAGTPRTLGFNLVEVDGTAATVTSWDGERITRRELPPGTHMLAHDDVDDEATPRIRQWHRAFERAGTPAGDGWWDDWVAVLADSARLDPADDRAIIRDNHPHGYPTVSLLACVAEVSPAGADVRYAQLDRPGAWNPLVF</sequence>
<dbReference type="EMBL" id="BAAAYV010000009">
    <property type="protein sequence ID" value="GAA3658730.1"/>
    <property type="molecule type" value="Genomic_DNA"/>
</dbReference>
<dbReference type="Pfam" id="PF05742">
    <property type="entry name" value="TANGO2"/>
    <property type="match status" value="1"/>
</dbReference>
<evidence type="ECO:0008006" key="3">
    <source>
        <dbReference type="Google" id="ProtNLM"/>
    </source>
</evidence>
<proteinExistence type="predicted"/>
<organism evidence="1 2">
    <name type="scientific">Microbacterium marinilacus</name>
    <dbReference type="NCBI Taxonomy" id="415209"/>
    <lineage>
        <taxon>Bacteria</taxon>
        <taxon>Bacillati</taxon>
        <taxon>Actinomycetota</taxon>
        <taxon>Actinomycetes</taxon>
        <taxon>Micrococcales</taxon>
        <taxon>Microbacteriaceae</taxon>
        <taxon>Microbacterium</taxon>
    </lineage>
</organism>
<name>A0ABP7BEX6_9MICO</name>
<reference evidence="2" key="1">
    <citation type="journal article" date="2019" name="Int. J. Syst. Evol. Microbiol.">
        <title>The Global Catalogue of Microorganisms (GCM) 10K type strain sequencing project: providing services to taxonomists for standard genome sequencing and annotation.</title>
        <authorList>
            <consortium name="The Broad Institute Genomics Platform"/>
            <consortium name="The Broad Institute Genome Sequencing Center for Infectious Disease"/>
            <person name="Wu L."/>
            <person name="Ma J."/>
        </authorList>
    </citation>
    <scope>NUCLEOTIDE SEQUENCE [LARGE SCALE GENOMIC DNA]</scope>
    <source>
        <strain evidence="2">JCM 16546</strain>
    </source>
</reference>
<dbReference type="Proteomes" id="UP001410795">
    <property type="component" value="Unassembled WGS sequence"/>
</dbReference>
<protein>
    <recommendedName>
        <fullName evidence="3">NRDE family protein</fullName>
    </recommendedName>
</protein>
<accession>A0ABP7BEX6</accession>
<gene>
    <name evidence="1" type="ORF">GCM10022202_19110</name>
</gene>
<keyword evidence="2" id="KW-1185">Reference proteome</keyword>
<comment type="caution">
    <text evidence="1">The sequence shown here is derived from an EMBL/GenBank/DDBJ whole genome shotgun (WGS) entry which is preliminary data.</text>
</comment>
<evidence type="ECO:0000313" key="1">
    <source>
        <dbReference type="EMBL" id="GAA3658730.1"/>
    </source>
</evidence>